<evidence type="ECO:0000256" key="1">
    <source>
        <dbReference type="SAM" id="MobiDB-lite"/>
    </source>
</evidence>
<feature type="region of interest" description="Disordered" evidence="1">
    <location>
        <begin position="149"/>
        <end position="183"/>
    </location>
</feature>
<feature type="domain" description="WRKY19-like zinc finger" evidence="2">
    <location>
        <begin position="288"/>
        <end position="312"/>
    </location>
</feature>
<evidence type="ECO:0000313" key="4">
    <source>
        <dbReference type="Proteomes" id="UP000823674"/>
    </source>
</evidence>
<evidence type="ECO:0000259" key="2">
    <source>
        <dbReference type="Pfam" id="PF24906"/>
    </source>
</evidence>
<dbReference type="EMBL" id="JADBGQ010000006">
    <property type="protein sequence ID" value="KAG5394032.1"/>
    <property type="molecule type" value="Genomic_DNA"/>
</dbReference>
<feature type="domain" description="WRKY19-like zinc finger" evidence="2">
    <location>
        <begin position="416"/>
        <end position="440"/>
    </location>
</feature>
<dbReference type="PANTHER" id="PTHR31827">
    <property type="entry name" value="EMB|CAB89363.1"/>
    <property type="match status" value="1"/>
</dbReference>
<dbReference type="Proteomes" id="UP000823674">
    <property type="component" value="Chromosome A06"/>
</dbReference>
<feature type="compositionally biased region" description="Low complexity" evidence="1">
    <location>
        <begin position="628"/>
        <end position="646"/>
    </location>
</feature>
<protein>
    <recommendedName>
        <fullName evidence="2">WRKY19-like zinc finger domain-containing protein</fullName>
    </recommendedName>
</protein>
<feature type="domain" description="WRKY19-like zinc finger" evidence="2">
    <location>
        <begin position="237"/>
        <end position="261"/>
    </location>
</feature>
<comment type="caution">
    <text evidence="3">The sequence shown here is derived from an EMBL/GenBank/DDBJ whole genome shotgun (WGS) entry which is preliminary data.</text>
</comment>
<dbReference type="Pfam" id="PF24906">
    <property type="entry name" value="Zf_WRKY19"/>
    <property type="match status" value="5"/>
</dbReference>
<organism evidence="3 4">
    <name type="scientific">Brassica rapa subsp. trilocularis</name>
    <dbReference type="NCBI Taxonomy" id="1813537"/>
    <lineage>
        <taxon>Eukaryota</taxon>
        <taxon>Viridiplantae</taxon>
        <taxon>Streptophyta</taxon>
        <taxon>Embryophyta</taxon>
        <taxon>Tracheophyta</taxon>
        <taxon>Spermatophyta</taxon>
        <taxon>Magnoliopsida</taxon>
        <taxon>eudicotyledons</taxon>
        <taxon>Gunneridae</taxon>
        <taxon>Pentapetalae</taxon>
        <taxon>rosids</taxon>
        <taxon>malvids</taxon>
        <taxon>Brassicales</taxon>
        <taxon>Brassicaceae</taxon>
        <taxon>Brassiceae</taxon>
        <taxon>Brassica</taxon>
    </lineage>
</organism>
<sequence length="969" mass="103756">MDLNESGLHFSRTNGITKLDNYGDTALSLKCLGSTRYNHKLCSDVSNCPDGGCGLVLGLGPTPPSYYYNVNKVSASSGTFQELSSGGNSILQLGPPAVTTMDAFSSLDCSLLTYTETNMSQADEGSTSAKRSGGYMSSLLFAPRTETVRKPSRMQECSNNSQLSHHESEFSERTVSATSSQHRTTNPKKCKFMGCTKGARGASGLCIGHGGGQRCQKAGCNKGAESKTTFCKAHGGGKRCQHLGCTKSAEGKTDYCISHGGGRRCGFPEGCGKAARGKSGLCIKHGGGKRCRIEGCTRSAEGQAGLCISHGGGRRCQSPGCTKGAQGSTNYCKSHGGGKRCIFAGCTKGAEGSTPLCKAHGGGKRCMFDGGGICPKSVHGGTSFCVAHGGGKRCVVAGCTKSARGRTDCCVKHGGGKRCKSIGCEKSAQGSTDFCKAHGGGKRCSWGGDWKCEKFARGKSGLCAAHNKAERPATETNNSRSSNGRNIFDFMIPEERVHGGGLMSLLNGSMNQTLLSCAPSNLVFSKTRDMMEKDESFVYNEQSPQSNQTWPMDMIRQRRFQHKMSSLLSPVTPKRGNYSVSSAKSLLKKYSKSDPVPRKQRFPVSCSDEGVLMDGVLVTSASEKKFSDSPSRLSSLGRSPRSSLVRSQHKNSSPRNLSGGNEEDTTRSQTCSGGKVKILANSPCTKLETPKATSSSNLNPTAEPFTFTPRPSQGLASPFPVRQLPFDHGPLIQWINPPPHQQLRPSNSHLYQPPSYAYPRSLQVHDLYLTHHPFRSPRPIGYQMGYDPRIISLLPTKPLATNTSKPPVHTPISTTSSANLSTGNTTHDSRLDSSLSVDGGLETVTQKQDLSSPSGELETMTQKQGLLSPSDELVAMAAAEHKTSTHKPDYSPSAGLGLGLGLETVTTEKDWSPSDDGLPRFTQAQTDFMRSQDRVLPDDAFQHYIYRKRLPVFTQLCSDDAEGCDDTTH</sequence>
<feature type="region of interest" description="Disordered" evidence="1">
    <location>
        <begin position="797"/>
        <end position="839"/>
    </location>
</feature>
<evidence type="ECO:0000313" key="3">
    <source>
        <dbReference type="EMBL" id="KAG5394032.1"/>
    </source>
</evidence>
<feature type="compositionally biased region" description="Polar residues" evidence="1">
    <location>
        <begin position="650"/>
        <end position="659"/>
    </location>
</feature>
<feature type="domain" description="WRKY19-like zinc finger" evidence="2">
    <location>
        <begin position="313"/>
        <end position="337"/>
    </location>
</feature>
<gene>
    <name evidence="3" type="primary">A06p038550.1_BraROA</name>
    <name evidence="3" type="ORF">IGI04_023995</name>
</gene>
<feature type="domain" description="WRKY19-like zinc finger" evidence="2">
    <location>
        <begin position="212"/>
        <end position="236"/>
    </location>
</feature>
<reference evidence="3 4" key="1">
    <citation type="submission" date="2021-03" db="EMBL/GenBank/DDBJ databases">
        <authorList>
            <person name="King G.J."/>
            <person name="Bancroft I."/>
            <person name="Baten A."/>
            <person name="Bloomfield J."/>
            <person name="Borpatragohain P."/>
            <person name="He Z."/>
            <person name="Irish N."/>
            <person name="Irwin J."/>
            <person name="Liu K."/>
            <person name="Mauleon R.P."/>
            <person name="Moore J."/>
            <person name="Morris R."/>
            <person name="Ostergaard L."/>
            <person name="Wang B."/>
            <person name="Wells R."/>
        </authorList>
    </citation>
    <scope>NUCLEOTIDE SEQUENCE [LARGE SCALE GENOMIC DNA]</scope>
    <source>
        <strain evidence="3">R-o-18</strain>
        <tissue evidence="3">Leaf</tissue>
    </source>
</reference>
<feature type="compositionally biased region" description="Polar residues" evidence="1">
    <location>
        <begin position="173"/>
        <end position="183"/>
    </location>
</feature>
<name>A0ABQ7M624_BRACM</name>
<feature type="region of interest" description="Disordered" evidence="1">
    <location>
        <begin position="845"/>
        <end position="864"/>
    </location>
</feature>
<feature type="region of interest" description="Disordered" evidence="1">
    <location>
        <begin position="622"/>
        <end position="674"/>
    </location>
</feature>
<dbReference type="PANTHER" id="PTHR31827:SF1">
    <property type="entry name" value="EMB|CAB89363.1"/>
    <property type="match status" value="1"/>
</dbReference>
<proteinExistence type="predicted"/>
<keyword evidence="4" id="KW-1185">Reference proteome</keyword>
<dbReference type="InterPro" id="IPR056866">
    <property type="entry name" value="Znf_WRKY19"/>
</dbReference>
<feature type="compositionally biased region" description="Polar residues" evidence="1">
    <location>
        <begin position="799"/>
        <end position="836"/>
    </location>
</feature>
<accession>A0ABQ7M624</accession>